<feature type="region of interest" description="Disordered" evidence="5">
    <location>
        <begin position="1"/>
        <end position="23"/>
    </location>
</feature>
<dbReference type="InterPro" id="IPR005828">
    <property type="entry name" value="MFS_sugar_transport-like"/>
</dbReference>
<dbReference type="RefSeq" id="XP_064654282.1">
    <property type="nucleotide sequence ID" value="XM_064807535.1"/>
</dbReference>
<dbReference type="GeneID" id="89931642"/>
<keyword evidence="3 6" id="KW-1133">Transmembrane helix</keyword>
<keyword evidence="4 6" id="KW-0472">Membrane</keyword>
<keyword evidence="2 6" id="KW-0812">Transmembrane</keyword>
<dbReference type="GO" id="GO:0046943">
    <property type="term" value="F:carboxylic acid transmembrane transporter activity"/>
    <property type="evidence" value="ECO:0007669"/>
    <property type="project" value="TreeGrafter"/>
</dbReference>
<name>A0AAV9NVR8_9PEZI</name>
<dbReference type="SUPFAM" id="SSF103473">
    <property type="entry name" value="MFS general substrate transporter"/>
    <property type="match status" value="1"/>
</dbReference>
<evidence type="ECO:0000313" key="8">
    <source>
        <dbReference type="Proteomes" id="UP001337655"/>
    </source>
</evidence>
<feature type="transmembrane region" description="Helical" evidence="6">
    <location>
        <begin position="414"/>
        <end position="433"/>
    </location>
</feature>
<comment type="caution">
    <text evidence="7">The sequence shown here is derived from an EMBL/GenBank/DDBJ whole genome shotgun (WGS) entry which is preliminary data.</text>
</comment>
<gene>
    <name evidence="7" type="primary">GIT2</name>
    <name evidence="7" type="ORF">LTR77_010313</name>
</gene>
<feature type="transmembrane region" description="Helical" evidence="6">
    <location>
        <begin position="180"/>
        <end position="201"/>
    </location>
</feature>
<dbReference type="Pfam" id="PF00083">
    <property type="entry name" value="Sugar_tr"/>
    <property type="match status" value="2"/>
</dbReference>
<feature type="transmembrane region" description="Helical" evidence="6">
    <location>
        <begin position="453"/>
        <end position="470"/>
    </location>
</feature>
<proteinExistence type="predicted"/>
<sequence>MDDSKISAHDSSSPTNTKDADIEVPLVDPEKSTWERLWPAMACGAGLFVSSSGKKVTTRLKNLAQDVADAENIFPSIHEYLIHANPLFVSSGQSDGYLQSVIGPVNTILSTLYPVKYAQSSAVSNVTSIAFAGTVLGQLVFGYTSDSWSRKWTLLVSTVILIVFAALGAGSYGAGGSVSGLLAALTAYRFLLGIGIGFVLFTNVQIDFGFVAGTLVGCIVTAIAPHHLHAVWRICLGLGVIPPLSLLYLRIKLKEPEAFSREKFEKKVPYWLALKFYGPRLAVVCVIWFIYDFLTYPFSIFSSSWLDTIAPDRDLWQNFGWSTVINCFYLPGAIAGAFLSDRLGPRLALSVFVAAQGIVGFIMSGCYPWLKLPENVGGFVVVYGIFLSLGEMGPGDNIGLVAAKSCATGIRGKYYAIAAACGKVGGFVGNYIFPYIIADGGGTDSVKGGQYPFYVASSLCLLSACIVWLLPRIDQDTIEKEDRRFRAYLVENGWDVSTMGDEGWREKRRASLAAQGMEGKEKEY</sequence>
<feature type="transmembrane region" description="Helical" evidence="6">
    <location>
        <begin position="376"/>
        <end position="393"/>
    </location>
</feature>
<dbReference type="Proteomes" id="UP001337655">
    <property type="component" value="Unassembled WGS sequence"/>
</dbReference>
<evidence type="ECO:0000313" key="7">
    <source>
        <dbReference type="EMBL" id="KAK5163918.1"/>
    </source>
</evidence>
<dbReference type="PANTHER" id="PTHR23508:SF10">
    <property type="entry name" value="CARBOXYLIC ACID TRANSPORTER PROTEIN HOMOLOG"/>
    <property type="match status" value="1"/>
</dbReference>
<comment type="subcellular location">
    <subcellularLocation>
        <location evidence="1">Membrane</location>
        <topology evidence="1">Multi-pass membrane protein</topology>
    </subcellularLocation>
</comment>
<accession>A0AAV9NVR8</accession>
<dbReference type="GO" id="GO:0005886">
    <property type="term" value="C:plasma membrane"/>
    <property type="evidence" value="ECO:0007669"/>
    <property type="project" value="TreeGrafter"/>
</dbReference>
<protein>
    <submittedName>
        <fullName evidence="7">Glycerophosphoinositol permease</fullName>
    </submittedName>
</protein>
<organism evidence="7 8">
    <name type="scientific">Saxophila tyrrhenica</name>
    <dbReference type="NCBI Taxonomy" id="1690608"/>
    <lineage>
        <taxon>Eukaryota</taxon>
        <taxon>Fungi</taxon>
        <taxon>Dikarya</taxon>
        <taxon>Ascomycota</taxon>
        <taxon>Pezizomycotina</taxon>
        <taxon>Dothideomycetes</taxon>
        <taxon>Dothideomycetidae</taxon>
        <taxon>Mycosphaerellales</taxon>
        <taxon>Extremaceae</taxon>
        <taxon>Saxophila</taxon>
    </lineage>
</organism>
<evidence type="ECO:0000256" key="3">
    <source>
        <dbReference type="ARBA" id="ARBA00022989"/>
    </source>
</evidence>
<evidence type="ECO:0000256" key="4">
    <source>
        <dbReference type="ARBA" id="ARBA00023136"/>
    </source>
</evidence>
<evidence type="ECO:0000256" key="1">
    <source>
        <dbReference type="ARBA" id="ARBA00004141"/>
    </source>
</evidence>
<evidence type="ECO:0000256" key="5">
    <source>
        <dbReference type="SAM" id="MobiDB-lite"/>
    </source>
</evidence>
<dbReference type="EMBL" id="JAVRRT010000022">
    <property type="protein sequence ID" value="KAK5163918.1"/>
    <property type="molecule type" value="Genomic_DNA"/>
</dbReference>
<feature type="transmembrane region" description="Helical" evidence="6">
    <location>
        <begin position="319"/>
        <end position="340"/>
    </location>
</feature>
<feature type="transmembrane region" description="Helical" evidence="6">
    <location>
        <begin position="270"/>
        <end position="291"/>
    </location>
</feature>
<dbReference type="AlphaFoldDB" id="A0AAV9NVR8"/>
<feature type="transmembrane region" description="Helical" evidence="6">
    <location>
        <begin position="153"/>
        <end position="174"/>
    </location>
</feature>
<evidence type="ECO:0000256" key="2">
    <source>
        <dbReference type="ARBA" id="ARBA00022692"/>
    </source>
</evidence>
<evidence type="ECO:0000256" key="6">
    <source>
        <dbReference type="SAM" id="Phobius"/>
    </source>
</evidence>
<dbReference type="InterPro" id="IPR036259">
    <property type="entry name" value="MFS_trans_sf"/>
</dbReference>
<feature type="transmembrane region" description="Helical" evidence="6">
    <location>
        <begin position="230"/>
        <end position="249"/>
    </location>
</feature>
<dbReference type="PANTHER" id="PTHR23508">
    <property type="entry name" value="CARBOXYLIC ACID TRANSPORTER PROTEIN HOMOLOG"/>
    <property type="match status" value="1"/>
</dbReference>
<keyword evidence="8" id="KW-1185">Reference proteome</keyword>
<feature type="transmembrane region" description="Helical" evidence="6">
    <location>
        <begin position="347"/>
        <end position="370"/>
    </location>
</feature>
<dbReference type="Gene3D" id="1.20.1250.20">
    <property type="entry name" value="MFS general substrate transporter like domains"/>
    <property type="match status" value="1"/>
</dbReference>
<reference evidence="7 8" key="1">
    <citation type="submission" date="2023-08" db="EMBL/GenBank/DDBJ databases">
        <title>Black Yeasts Isolated from many extreme environments.</title>
        <authorList>
            <person name="Coleine C."/>
            <person name="Stajich J.E."/>
            <person name="Selbmann L."/>
        </authorList>
    </citation>
    <scope>NUCLEOTIDE SEQUENCE [LARGE SCALE GENOMIC DNA]</scope>
    <source>
        <strain evidence="7 8">CCFEE 5935</strain>
    </source>
</reference>
<feature type="transmembrane region" description="Helical" evidence="6">
    <location>
        <begin position="208"/>
        <end position="224"/>
    </location>
</feature>